<keyword evidence="6 7" id="KW-0472">Membrane</keyword>
<evidence type="ECO:0000256" key="3">
    <source>
        <dbReference type="ARBA" id="ARBA00022519"/>
    </source>
</evidence>
<evidence type="ECO:0000313" key="9">
    <source>
        <dbReference type="EMBL" id="GAJ18545.1"/>
    </source>
</evidence>
<evidence type="ECO:0000256" key="2">
    <source>
        <dbReference type="ARBA" id="ARBA00022475"/>
    </source>
</evidence>
<gene>
    <name evidence="9" type="ORF">S12H4_56669</name>
</gene>
<keyword evidence="4 7" id="KW-0812">Transmembrane</keyword>
<protein>
    <recommendedName>
        <fullName evidence="8">TRAP C4-dicarboxylate transport system permease DctM subunit domain-containing protein</fullName>
    </recommendedName>
</protein>
<feature type="domain" description="TRAP C4-dicarboxylate transport system permease DctM subunit" evidence="8">
    <location>
        <begin position="5"/>
        <end position="75"/>
    </location>
</feature>
<dbReference type="GO" id="GO:0022857">
    <property type="term" value="F:transmembrane transporter activity"/>
    <property type="evidence" value="ECO:0007669"/>
    <property type="project" value="TreeGrafter"/>
</dbReference>
<feature type="transmembrane region" description="Helical" evidence="7">
    <location>
        <begin position="51"/>
        <end position="72"/>
    </location>
</feature>
<proteinExistence type="predicted"/>
<evidence type="ECO:0000256" key="4">
    <source>
        <dbReference type="ARBA" id="ARBA00022692"/>
    </source>
</evidence>
<name>X1VZJ1_9ZZZZ</name>
<keyword evidence="5 7" id="KW-1133">Transmembrane helix</keyword>
<dbReference type="InterPro" id="IPR010656">
    <property type="entry name" value="DctM"/>
</dbReference>
<accession>X1VZJ1</accession>
<evidence type="ECO:0000256" key="7">
    <source>
        <dbReference type="SAM" id="Phobius"/>
    </source>
</evidence>
<dbReference type="EMBL" id="BARW01036523">
    <property type="protein sequence ID" value="GAJ18545.1"/>
    <property type="molecule type" value="Genomic_DNA"/>
</dbReference>
<dbReference type="AlphaFoldDB" id="X1VZJ1"/>
<comment type="caution">
    <text evidence="9">The sequence shown here is derived from an EMBL/GenBank/DDBJ whole genome shotgun (WGS) entry which is preliminary data.</text>
</comment>
<sequence length="86" mass="9335">FPLLVTTLGFHPLVVGILMVLQAECALITPPVGLNLYIIHGIAKGTDMMTVIKGAIPFFVLMLVMIVLVTYLPEMVLLLPGMMIGR</sequence>
<dbReference type="PANTHER" id="PTHR33362:SF5">
    <property type="entry name" value="C4-DICARBOXYLATE TRAP TRANSPORTER LARGE PERMEASE PROTEIN DCTM"/>
    <property type="match status" value="1"/>
</dbReference>
<dbReference type="InterPro" id="IPR004681">
    <property type="entry name" value="TRAP_DctM"/>
</dbReference>
<evidence type="ECO:0000256" key="1">
    <source>
        <dbReference type="ARBA" id="ARBA00004429"/>
    </source>
</evidence>
<keyword evidence="2" id="KW-1003">Cell membrane</keyword>
<keyword evidence="3" id="KW-0997">Cell inner membrane</keyword>
<organism evidence="9">
    <name type="scientific">marine sediment metagenome</name>
    <dbReference type="NCBI Taxonomy" id="412755"/>
    <lineage>
        <taxon>unclassified sequences</taxon>
        <taxon>metagenomes</taxon>
        <taxon>ecological metagenomes</taxon>
    </lineage>
</organism>
<feature type="non-terminal residue" evidence="9">
    <location>
        <position position="1"/>
    </location>
</feature>
<reference evidence="9" key="1">
    <citation type="journal article" date="2014" name="Front. Microbiol.">
        <title>High frequency of phylogenetically diverse reductive dehalogenase-homologous genes in deep subseafloor sedimentary metagenomes.</title>
        <authorList>
            <person name="Kawai M."/>
            <person name="Futagami T."/>
            <person name="Toyoda A."/>
            <person name="Takaki Y."/>
            <person name="Nishi S."/>
            <person name="Hori S."/>
            <person name="Arai W."/>
            <person name="Tsubouchi T."/>
            <person name="Morono Y."/>
            <person name="Uchiyama I."/>
            <person name="Ito T."/>
            <person name="Fujiyama A."/>
            <person name="Inagaki F."/>
            <person name="Takami H."/>
        </authorList>
    </citation>
    <scope>NUCLEOTIDE SEQUENCE</scope>
    <source>
        <strain evidence="9">Expedition CK06-06</strain>
    </source>
</reference>
<evidence type="ECO:0000256" key="6">
    <source>
        <dbReference type="ARBA" id="ARBA00023136"/>
    </source>
</evidence>
<dbReference type="GO" id="GO:0005886">
    <property type="term" value="C:plasma membrane"/>
    <property type="evidence" value="ECO:0007669"/>
    <property type="project" value="UniProtKB-SubCell"/>
</dbReference>
<feature type="transmembrane region" description="Helical" evidence="7">
    <location>
        <begin position="12"/>
        <end position="39"/>
    </location>
</feature>
<comment type="subcellular location">
    <subcellularLocation>
        <location evidence="1">Cell inner membrane</location>
        <topology evidence="1">Multi-pass membrane protein</topology>
    </subcellularLocation>
</comment>
<evidence type="ECO:0000256" key="5">
    <source>
        <dbReference type="ARBA" id="ARBA00022989"/>
    </source>
</evidence>
<evidence type="ECO:0000259" key="8">
    <source>
        <dbReference type="Pfam" id="PF06808"/>
    </source>
</evidence>
<dbReference type="PANTHER" id="PTHR33362">
    <property type="entry name" value="SIALIC ACID TRAP TRANSPORTER PERMEASE PROTEIN SIAT-RELATED"/>
    <property type="match status" value="1"/>
</dbReference>
<dbReference type="Pfam" id="PF06808">
    <property type="entry name" value="DctM"/>
    <property type="match status" value="1"/>
</dbReference>